<evidence type="ECO:0000313" key="29">
    <source>
        <dbReference type="Proteomes" id="UP000189452"/>
    </source>
</evidence>
<evidence type="ECO:0000313" key="7">
    <source>
        <dbReference type="EMBL" id="CKR52257.1"/>
    </source>
</evidence>
<evidence type="ECO:0000256" key="1">
    <source>
        <dbReference type="SAM" id="Phobius"/>
    </source>
</evidence>
<evidence type="ECO:0000313" key="18">
    <source>
        <dbReference type="Proteomes" id="UP000038802"/>
    </source>
</evidence>
<evidence type="ECO:0000313" key="24">
    <source>
        <dbReference type="Proteomes" id="UP000048600"/>
    </source>
</evidence>
<reference evidence="18 19" key="3">
    <citation type="submission" date="2015-03" db="EMBL/GenBank/DDBJ databases">
        <authorList>
            <consortium name="Pathogen Informatics"/>
        </authorList>
    </citation>
    <scope>NUCLEOTIDE SEQUENCE [LARGE SCALE GENOMIC DNA]</scope>
    <source>
        <strain evidence="8 25">Bir 172</strain>
        <strain evidence="6 28">Bir 185</strain>
        <strain evidence="7 26">Bir 187</strain>
        <strain evidence="5 21">C09601061</strain>
        <strain evidence="10 20">G09801536</strain>
        <strain evidence="3 23">G09901357</strain>
        <strain evidence="4 22">H09601792</strain>
        <strain evidence="18">K00500041</strain>
        <strain evidence="13 19">M09401471</strain>
        <strain evidence="12 24">P00601463</strain>
    </source>
</reference>
<evidence type="ECO:0000313" key="21">
    <source>
        <dbReference type="Proteomes" id="UP000046680"/>
    </source>
</evidence>
<keyword evidence="1" id="KW-0812">Transmembrane</keyword>
<evidence type="ECO:0000313" key="22">
    <source>
        <dbReference type="Proteomes" id="UP000046947"/>
    </source>
</evidence>
<dbReference type="AlphaFoldDB" id="A0A045H870"/>
<dbReference type="EMBL" id="CFOE01000064">
    <property type="protein sequence ID" value="CFE37668.1"/>
    <property type="molecule type" value="Genomic_DNA"/>
</dbReference>
<dbReference type="EMBL" id="CSAJ01000312">
    <property type="protein sequence ID" value="COW35242.1"/>
    <property type="molecule type" value="Genomic_DNA"/>
</dbReference>
<protein>
    <submittedName>
        <fullName evidence="2">Uncharacterized protein</fullName>
    </submittedName>
</protein>
<dbReference type="EMBL" id="CHKL01000165">
    <property type="protein sequence ID" value="COW18704.1"/>
    <property type="molecule type" value="Genomic_DNA"/>
</dbReference>
<evidence type="ECO:0000313" key="32">
    <source>
        <dbReference type="Proteomes" id="UP000300237"/>
    </source>
</evidence>
<proteinExistence type="predicted"/>
<evidence type="ECO:0000313" key="26">
    <source>
        <dbReference type="Proteomes" id="UP000049023"/>
    </source>
</evidence>
<evidence type="ECO:0000313" key="8">
    <source>
        <dbReference type="EMBL" id="CKS29852.1"/>
    </source>
</evidence>
<evidence type="ECO:0000313" key="14">
    <source>
        <dbReference type="EMBL" id="MBP0684829.1"/>
    </source>
</evidence>
<dbReference type="Proteomes" id="UP000236349">
    <property type="component" value="Chromosome"/>
</dbReference>
<evidence type="ECO:0000313" key="25">
    <source>
        <dbReference type="Proteomes" id="UP000048948"/>
    </source>
</evidence>
<evidence type="ECO:0000313" key="23">
    <source>
        <dbReference type="Proteomes" id="UP000048289"/>
    </source>
</evidence>
<evidence type="ECO:0000313" key="2">
    <source>
        <dbReference type="EMBL" id="AUS52366.1"/>
    </source>
</evidence>
<dbReference type="Proteomes" id="UP000046680">
    <property type="component" value="Unassembled WGS sequence"/>
</dbReference>
<evidence type="ECO:0000313" key="33">
    <source>
        <dbReference type="Proteomes" id="UP000671119"/>
    </source>
</evidence>
<evidence type="ECO:0000313" key="16">
    <source>
        <dbReference type="EMBL" id="REQ51372.1"/>
    </source>
</evidence>
<evidence type="ECO:0000313" key="19">
    <source>
        <dbReference type="Proteomes" id="UP000044938"/>
    </source>
</evidence>
<feature type="transmembrane region" description="Helical" evidence="1">
    <location>
        <begin position="29"/>
        <end position="47"/>
    </location>
</feature>
<dbReference type="EMBL" id="COPH01000026">
    <property type="protein sequence ID" value="CLW70927.1"/>
    <property type="molecule type" value="Genomic_DNA"/>
</dbReference>
<dbReference type="EMBL" id="CGCX01000797">
    <property type="protein sequence ID" value="CFR83665.1"/>
    <property type="molecule type" value="Genomic_DNA"/>
</dbReference>
<evidence type="ECO:0000313" key="20">
    <source>
        <dbReference type="Proteomes" id="UP000045842"/>
    </source>
</evidence>
<dbReference type="EMBL" id="CNFU01000266">
    <property type="protein sequence ID" value="CKR52257.1"/>
    <property type="molecule type" value="Genomic_DNA"/>
</dbReference>
<dbReference type="EMBL" id="CSAE01000305">
    <property type="protein sequence ID" value="COW06602.1"/>
    <property type="molecule type" value="Genomic_DNA"/>
</dbReference>
<dbReference type="Proteomes" id="UP000048948">
    <property type="component" value="Unassembled WGS sequence"/>
</dbReference>
<evidence type="ECO:0000313" key="5">
    <source>
        <dbReference type="EMBL" id="CFR83665.1"/>
    </source>
</evidence>
<reference evidence="9 27" key="1">
    <citation type="submission" date="2015-03" db="EMBL/GenBank/DDBJ databases">
        <authorList>
            <consortium name="Pathogen Informatics"/>
            <person name="Murphy D."/>
        </authorList>
    </citation>
    <scope>NUCLEOTIDE SEQUENCE [LARGE SCALE GENOMIC DNA]</scope>
    <source>
        <strain evidence="9 27">0268S</strain>
    </source>
</reference>
<dbReference type="Proteomes" id="UP000044938">
    <property type="component" value="Unassembled WGS sequence"/>
</dbReference>
<dbReference type="EMBL" id="CSAD01000110">
    <property type="protein sequence ID" value="COV13315.1"/>
    <property type="molecule type" value="Genomic_DNA"/>
</dbReference>
<reference evidence="15 29" key="4">
    <citation type="submission" date="2016-04" db="EMBL/GenBank/DDBJ databases">
        <authorList>
            <person name="Bigi M."/>
            <person name="Bigi F."/>
            <person name="Soria M.A."/>
        </authorList>
    </citation>
    <scope>NUCLEOTIDE SEQUENCE [LARGE SCALE GENOMIC DNA]</scope>
    <source>
        <strain evidence="15 29">6548</strain>
    </source>
</reference>
<dbReference type="PATRIC" id="fig|1773.206.peg.3834"/>
<dbReference type="EMBL" id="JAGIZI010000032">
    <property type="protein sequence ID" value="MBP0684829.1"/>
    <property type="molecule type" value="Genomic_DNA"/>
</dbReference>
<evidence type="ECO:0000313" key="12">
    <source>
        <dbReference type="EMBL" id="COW18704.1"/>
    </source>
</evidence>
<dbReference type="Proteomes" id="UP000671119">
    <property type="component" value="Unassembled WGS sequence"/>
</dbReference>
<dbReference type="EMBL" id="LWDQ01000001">
    <property type="protein sequence ID" value="OMH61112.1"/>
    <property type="molecule type" value="Genomic_DNA"/>
</dbReference>
<dbReference type="Proteomes" id="UP000050164">
    <property type="component" value="Unassembled WGS sequence"/>
</dbReference>
<keyword evidence="1" id="KW-1133">Transmembrane helix</keyword>
<evidence type="ECO:0000313" key="6">
    <source>
        <dbReference type="EMBL" id="CKR14436.1"/>
    </source>
</evidence>
<evidence type="ECO:0000313" key="31">
    <source>
        <dbReference type="Proteomes" id="UP000256381"/>
    </source>
</evidence>
<reference evidence="14 33" key="10">
    <citation type="submission" date="2021-03" db="EMBL/GenBank/DDBJ databases">
        <title>Whole Genome Sequencing of Mycobacterium tuberculosis clinical isolates from Arunachal Pradesh, India.</title>
        <authorList>
            <person name="Singh S."/>
            <person name="Mudliar S.R."/>
            <person name="Kulsum U."/>
            <person name="Rufai S.B."/>
            <person name="Singh P.K."/>
            <person name="Umpo M."/>
            <person name="Nyori M."/>
        </authorList>
    </citation>
    <scope>NUCLEOTIDE SEQUENCE [LARGE SCALE GENOMIC DNA]</scope>
    <source>
        <strain evidence="14 33">OMICS/BPL/0142/20/SP</strain>
    </source>
</reference>
<accession>A0A045H870</accession>
<dbReference type="Proteomes" id="UP000256381">
    <property type="component" value="Unassembled WGS sequence"/>
</dbReference>
<dbReference type="Proteomes" id="UP000048289">
    <property type="component" value="Unassembled WGS sequence"/>
</dbReference>
<dbReference type="EMBL" id="CFOH01000156">
    <property type="protein sequence ID" value="CFE48895.1"/>
    <property type="molecule type" value="Genomic_DNA"/>
</dbReference>
<dbReference type="Proteomes" id="UP000046947">
    <property type="component" value="Unassembled WGS sequence"/>
</dbReference>
<evidence type="ECO:0000313" key="17">
    <source>
        <dbReference type="EMBL" id="VCU51452.1"/>
    </source>
</evidence>
<dbReference type="Proteomes" id="UP000300237">
    <property type="component" value="Chromosome"/>
</dbReference>
<reference evidence="16 31" key="5">
    <citation type="journal article" date="2017" name="N. Engl. J. Med.">
        <title>Transmission of Extensively Drug-Resistant Tuberculosis in South Africa.</title>
        <authorList>
            <person name="Shah N.S."/>
            <person name="Auld S.C."/>
            <person name="Brust J.C."/>
            <person name="Mathema B."/>
            <person name="Ismail N."/>
            <person name="Moodley P."/>
            <person name="Mlisana K."/>
            <person name="Allana S."/>
            <person name="Campbell A."/>
            <person name="Mthiyane T."/>
            <person name="Morris N."/>
            <person name="Mpangase P."/>
            <person name="van der Meulen H."/>
            <person name="Omar S.V."/>
            <person name="Brown T.S."/>
            <person name="Narechania A."/>
            <person name="Shaskina E."/>
            <person name="Kapwata T."/>
            <person name="Kreiswirth B."/>
            <person name="Gandhi N.R."/>
        </authorList>
    </citation>
    <scope>NUCLEOTIDE SEQUENCE [LARGE SCALE GENOMIC DNA]</scope>
    <source>
        <strain evidence="16 31">32301_S10</strain>
    </source>
</reference>
<evidence type="ECO:0000313" key="13">
    <source>
        <dbReference type="EMBL" id="COW35242.1"/>
    </source>
</evidence>
<dbReference type="EMBL" id="LR027516">
    <property type="protein sequence ID" value="VCU51452.1"/>
    <property type="molecule type" value="Genomic_DNA"/>
</dbReference>
<reference evidence="2 30" key="7">
    <citation type="submission" date="2017-10" db="EMBL/GenBank/DDBJ databases">
        <title>Clinical isolate obtained from a human patient with meningeal tuberculosis in michoacan, Mexico.</title>
        <authorList>
            <person name="Guillen-Nepita A.L."/>
            <person name="Negrete-Paz A.M."/>
            <person name="Vazquez-Marrufo G."/>
            <person name="Cruz-Hernandez A."/>
            <person name="Fresia P."/>
            <person name="Naya H."/>
            <person name="Vazquez-Garciduenas M.S."/>
        </authorList>
    </citation>
    <scope>NUCLEOTIDE SEQUENCE [LARGE SCALE GENOMIC DNA]</scope>
    <source>
        <strain evidence="30">Beijing/MYC004</strain>
        <strain evidence="2">MYC004</strain>
    </source>
</reference>
<evidence type="ECO:0000313" key="10">
    <source>
        <dbReference type="EMBL" id="COV13315.1"/>
    </source>
</evidence>
<dbReference type="Proteomes" id="UP000049023">
    <property type="component" value="Unassembled WGS sequence"/>
</dbReference>
<reference evidence="11" key="2">
    <citation type="submission" date="2015-03" db="EMBL/GenBank/DDBJ databases">
        <authorList>
            <person name="Murphy D."/>
        </authorList>
    </citation>
    <scope>NUCLEOTIDE SEQUENCE [LARGE SCALE GENOMIC DNA]</scope>
    <source>
        <strain evidence="11">K00500041</strain>
    </source>
</reference>
<dbReference type="Proteomes" id="UP000189452">
    <property type="component" value="Chromosome"/>
</dbReference>
<dbReference type="Proteomes" id="UP000050139">
    <property type="component" value="Unassembled WGS sequence"/>
</dbReference>
<evidence type="ECO:0000313" key="30">
    <source>
        <dbReference type="Proteomes" id="UP000236349"/>
    </source>
</evidence>
<dbReference type="Proteomes" id="UP000048600">
    <property type="component" value="Unassembled WGS sequence"/>
</dbReference>
<dbReference type="GeneID" id="45427153"/>
<gene>
    <name evidence="15" type="ORF">A4S10_03301</name>
    <name evidence="2" type="ORF">CAB90_03550</name>
    <name evidence="17" type="ORF">DKC2_3359</name>
    <name evidence="16" type="ORF">DSJ38_12410</name>
    <name evidence="5" type="ORF">ERS007657_02184</name>
    <name evidence="10" type="ORF">ERS007679_01119</name>
    <name evidence="3" type="ORF">ERS007681_00799</name>
    <name evidence="4" type="ORF">ERS007688_01276</name>
    <name evidence="11" type="ORF">ERS007703_02669</name>
    <name evidence="13" type="ORF">ERS007720_02434</name>
    <name evidence="12" type="ORF">ERS007741_01756</name>
    <name evidence="8" type="ORF">ERS027646_01611</name>
    <name evidence="6" type="ORF">ERS027659_00796</name>
    <name evidence="7" type="ORF">ERS027661_01528</name>
    <name evidence="9" type="ORF">ERS094118_03123</name>
    <name evidence="14" type="ORF">J8J21_17255</name>
</gene>
<dbReference type="RefSeq" id="WP_003416593.1">
    <property type="nucleotide sequence ID" value="NZ_AP017901.1"/>
</dbReference>
<dbReference type="EMBL" id="CNGE01000244">
    <property type="protein sequence ID" value="CKS29852.1"/>
    <property type="molecule type" value="Genomic_DNA"/>
</dbReference>
<evidence type="ECO:0000313" key="11">
    <source>
        <dbReference type="EMBL" id="COW06602.1"/>
    </source>
</evidence>
<dbReference type="Proteomes" id="UP000045842">
    <property type="component" value="Unassembled WGS sequence"/>
</dbReference>
<dbReference type="OMA" id="PELWRWV"/>
<dbReference type="STRING" id="115862.BBG46_16485"/>
<evidence type="ECO:0000313" key="27">
    <source>
        <dbReference type="Proteomes" id="UP000050139"/>
    </source>
</evidence>
<evidence type="ECO:0000313" key="9">
    <source>
        <dbReference type="EMBL" id="CLW70927.1"/>
    </source>
</evidence>
<dbReference type="EMBL" id="CNFT01000119">
    <property type="protein sequence ID" value="CKR14436.1"/>
    <property type="molecule type" value="Genomic_DNA"/>
</dbReference>
<reference evidence="17 32" key="9">
    <citation type="submission" date="2018-08" db="EMBL/GenBank/DDBJ databases">
        <authorList>
            <person name="Fokvardsen B D."/>
            <person name="Norman A."/>
        </authorList>
    </citation>
    <scope>NUCLEOTIDE SEQUENCE [LARGE SCALE GENOMIC DNA]</scope>
    <source>
        <strain evidence="17 32">DKC2</strain>
    </source>
</reference>
<sequence>MKRLIALGIFLIVGIELLALILHDRRLVLAGSGLALALVLLNVRRMLGNRDELTAAPDSDDLGEGLRRWLSNTETTIRWSESTRADWDRHLRPMLARRFEIATGHRQAKDPVAFAATGRMLFGDELWEWVNPNNVTHTGDRQPGPGRAALEEILQKLEQV</sequence>
<dbReference type="EMBL" id="QTBD01000156">
    <property type="protein sequence ID" value="REQ51372.1"/>
    <property type="molecule type" value="Genomic_DNA"/>
</dbReference>
<evidence type="ECO:0000313" key="3">
    <source>
        <dbReference type="EMBL" id="CFE37668.1"/>
    </source>
</evidence>
<name>A0A045H870_MYCTX</name>
<organism evidence="2 30">
    <name type="scientific">Mycobacterium tuberculosis</name>
    <dbReference type="NCBI Taxonomy" id="1773"/>
    <lineage>
        <taxon>Bacteria</taxon>
        <taxon>Bacillati</taxon>
        <taxon>Actinomycetota</taxon>
        <taxon>Actinomycetes</taxon>
        <taxon>Mycobacteriales</taxon>
        <taxon>Mycobacteriaceae</taxon>
        <taxon>Mycobacterium</taxon>
        <taxon>Mycobacterium tuberculosis complex</taxon>
    </lineage>
</organism>
<reference evidence="16" key="8">
    <citation type="submission" date="2018-07" db="EMBL/GenBank/DDBJ databases">
        <authorList>
            <person name="Shah S."/>
            <person name="Brown T."/>
            <person name="Auld S."/>
            <person name="Bratton K."/>
            <person name="Narechania A."/>
            <person name="Mathema B."/>
            <person name="Gandhi N."/>
        </authorList>
    </citation>
    <scope>NUCLEOTIDE SEQUENCE</scope>
    <source>
        <strain evidence="16">32301_S10</strain>
    </source>
</reference>
<evidence type="ECO:0000313" key="15">
    <source>
        <dbReference type="EMBL" id="OMH61112.1"/>
    </source>
</evidence>
<evidence type="ECO:0000313" key="28">
    <source>
        <dbReference type="Proteomes" id="UP000050164"/>
    </source>
</evidence>
<keyword evidence="1" id="KW-0472">Membrane</keyword>
<dbReference type="Proteomes" id="UP000038802">
    <property type="component" value="Unassembled WGS sequence"/>
</dbReference>
<evidence type="ECO:0000313" key="4">
    <source>
        <dbReference type="EMBL" id="CFE48895.1"/>
    </source>
</evidence>
<reference evidence="15 29" key="6">
    <citation type="submission" date="2017-02" db="EMBL/GenBank/DDBJ databases">
        <title>Protein polymorphisms may explain contrasting epidemiological fitness of two variants of a multidrug-resistant Mycobacterium tuberculosis strain.</title>
        <authorList>
            <person name="Bigi M.M."/>
            <person name="Lopez B."/>
            <person name="Blanco F.C."/>
            <person name="Sasiain M.C."/>
            <person name="De La Barrera S."/>
            <person name="Ritacco V."/>
            <person name="Bigi F."/>
            <person name="Soria M.A."/>
        </authorList>
    </citation>
    <scope>NUCLEOTIDE SEQUENCE [LARGE SCALE GENOMIC DNA]</scope>
    <source>
        <strain evidence="15 29">6548</strain>
    </source>
</reference>
<dbReference type="EMBL" id="CP024614">
    <property type="protein sequence ID" value="AUS52366.1"/>
    <property type="molecule type" value="Genomic_DNA"/>
</dbReference>